<comment type="caution">
    <text evidence="1">The sequence shown here is derived from an EMBL/GenBank/DDBJ whole genome shotgun (WGS) entry which is preliminary data.</text>
</comment>
<gene>
    <name evidence="1" type="ORF">PLEPLA_LOCUS14600</name>
</gene>
<protein>
    <submittedName>
        <fullName evidence="1">Uncharacterized protein</fullName>
    </submittedName>
</protein>
<accession>A0A9N7YH95</accession>
<keyword evidence="2" id="KW-1185">Reference proteome</keyword>
<evidence type="ECO:0000313" key="1">
    <source>
        <dbReference type="EMBL" id="CAB1426662.1"/>
    </source>
</evidence>
<evidence type="ECO:0000313" key="2">
    <source>
        <dbReference type="Proteomes" id="UP001153269"/>
    </source>
</evidence>
<proteinExistence type="predicted"/>
<name>A0A9N7YH95_PLEPL</name>
<organism evidence="1 2">
    <name type="scientific">Pleuronectes platessa</name>
    <name type="common">European plaice</name>
    <dbReference type="NCBI Taxonomy" id="8262"/>
    <lineage>
        <taxon>Eukaryota</taxon>
        <taxon>Metazoa</taxon>
        <taxon>Chordata</taxon>
        <taxon>Craniata</taxon>
        <taxon>Vertebrata</taxon>
        <taxon>Euteleostomi</taxon>
        <taxon>Actinopterygii</taxon>
        <taxon>Neopterygii</taxon>
        <taxon>Teleostei</taxon>
        <taxon>Neoteleostei</taxon>
        <taxon>Acanthomorphata</taxon>
        <taxon>Carangaria</taxon>
        <taxon>Pleuronectiformes</taxon>
        <taxon>Pleuronectoidei</taxon>
        <taxon>Pleuronectidae</taxon>
        <taxon>Pleuronectes</taxon>
    </lineage>
</organism>
<sequence length="188" mass="21143">MNTMFKNDRGFWGEDEMKLTQVQVTEKRKGRTTDNELQARQVLTVNLVLASRKQGKHLSECKGTQQQQQQQLRGSVARVQPSVSTYCSSITAVSKQSHERVGGAWRLRWLKELEGDARMSQWAHDWAVRGTRCSGCLAHSSSHHPAPPVFIIDYWFQCRVHTMKAALLLLTLEPTASGCACSSLPCTN</sequence>
<reference evidence="1" key="1">
    <citation type="submission" date="2020-03" db="EMBL/GenBank/DDBJ databases">
        <authorList>
            <person name="Weist P."/>
        </authorList>
    </citation>
    <scope>NUCLEOTIDE SEQUENCE</scope>
</reference>
<dbReference type="EMBL" id="CADEAL010000902">
    <property type="protein sequence ID" value="CAB1426662.1"/>
    <property type="molecule type" value="Genomic_DNA"/>
</dbReference>
<dbReference type="Proteomes" id="UP001153269">
    <property type="component" value="Unassembled WGS sequence"/>
</dbReference>
<dbReference type="AlphaFoldDB" id="A0A9N7YH95"/>